<dbReference type="AlphaFoldDB" id="A0A1I8FFU7"/>
<protein>
    <submittedName>
        <fullName evidence="4">H(+)-exporting diphosphatase</fullName>
    </submittedName>
</protein>
<feature type="region of interest" description="Disordered" evidence="1">
    <location>
        <begin position="62"/>
        <end position="166"/>
    </location>
</feature>
<feature type="transmembrane region" description="Helical" evidence="2">
    <location>
        <begin position="410"/>
        <end position="433"/>
    </location>
</feature>
<evidence type="ECO:0000313" key="3">
    <source>
        <dbReference type="Proteomes" id="UP000095280"/>
    </source>
</evidence>
<keyword evidence="2" id="KW-1133">Transmembrane helix</keyword>
<reference evidence="4" key="1">
    <citation type="submission" date="2016-11" db="UniProtKB">
        <authorList>
            <consortium name="WormBaseParasite"/>
        </authorList>
    </citation>
    <scope>IDENTIFICATION</scope>
</reference>
<evidence type="ECO:0000256" key="2">
    <source>
        <dbReference type="SAM" id="Phobius"/>
    </source>
</evidence>
<accession>A0A1I8FFU7</accession>
<evidence type="ECO:0000256" key="1">
    <source>
        <dbReference type="SAM" id="MobiDB-lite"/>
    </source>
</evidence>
<organism evidence="3 4">
    <name type="scientific">Macrostomum lignano</name>
    <dbReference type="NCBI Taxonomy" id="282301"/>
    <lineage>
        <taxon>Eukaryota</taxon>
        <taxon>Metazoa</taxon>
        <taxon>Spiralia</taxon>
        <taxon>Lophotrochozoa</taxon>
        <taxon>Platyhelminthes</taxon>
        <taxon>Rhabditophora</taxon>
        <taxon>Macrostomorpha</taxon>
        <taxon>Macrostomida</taxon>
        <taxon>Macrostomidae</taxon>
        <taxon>Macrostomum</taxon>
    </lineage>
</organism>
<keyword evidence="2" id="KW-0812">Transmembrane</keyword>
<keyword evidence="2" id="KW-0472">Membrane</keyword>
<dbReference type="WBParaSite" id="maker-unitig_33015-snap-gene-0.1-mRNA-1">
    <property type="protein sequence ID" value="maker-unitig_33015-snap-gene-0.1-mRNA-1"/>
    <property type="gene ID" value="maker-unitig_33015-snap-gene-0.1"/>
</dbReference>
<evidence type="ECO:0000313" key="4">
    <source>
        <dbReference type="WBParaSite" id="maker-unitig_33015-snap-gene-0.1-mRNA-1"/>
    </source>
</evidence>
<feature type="compositionally biased region" description="Low complexity" evidence="1">
    <location>
        <begin position="97"/>
        <end position="106"/>
    </location>
</feature>
<keyword evidence="3" id="KW-1185">Reference proteome</keyword>
<feature type="transmembrane region" description="Helical" evidence="2">
    <location>
        <begin position="307"/>
        <end position="333"/>
    </location>
</feature>
<feature type="transmembrane region" description="Helical" evidence="2">
    <location>
        <begin position="253"/>
        <end position="272"/>
    </location>
</feature>
<feature type="compositionally biased region" description="Polar residues" evidence="1">
    <location>
        <begin position="157"/>
        <end position="166"/>
    </location>
</feature>
<proteinExistence type="predicted"/>
<sequence length="463" mass="49694">VFTTSLNLAELPLAGPVLVRTSFYDRYFLARCPTTATRRCAIVAVRAPASATRRRTRAPVVINDPAPAAPGGRGRAGTGPYLTTVREDEGAEWRSLASSSAPAASPGSRHQRAQSSVGSGLARARRTMSNRFMSSVHKIRSYTQQSNPRGAVRDRTNSPSRAGFNVTNLVQGHRHHGRALRRSAAELGLHRGHLSGRRPVLLHRLSASRLSLHGCPRTTGAESANLKSYRMSAPWSGPGSAGAPSQSVSVVEMFGGMCLYIILLASTSSSLMKGANFGNHRVLATAPTPCSRHRGCMRRPNSYPAMLTVSFGGVAAIVKTIMGVMAVLIFGMATEQSSAANLEVDATILASSRIRSSLSRFLQFIERIRCDLPWAPSTRTFHRERQLALAVDLCSPGPSFMTAGLFLSMLVPHFALLIGLVGSFTGTASALSFRRGFTAGVKRKQLNAFGVFVRVCIQSCFAL</sequence>
<dbReference type="Proteomes" id="UP000095280">
    <property type="component" value="Unplaced"/>
</dbReference>
<name>A0A1I8FFU7_9PLAT</name>